<comment type="caution">
    <text evidence="1">The sequence shown here is derived from an EMBL/GenBank/DDBJ whole genome shotgun (WGS) entry which is preliminary data.</text>
</comment>
<dbReference type="Proteomes" id="UP001285154">
    <property type="component" value="Unassembled WGS sequence"/>
</dbReference>
<gene>
    <name evidence="1" type="ORF">RFM42_22825</name>
</gene>
<dbReference type="EMBL" id="JAVIIQ010000009">
    <property type="protein sequence ID" value="MDX8533842.1"/>
    <property type="molecule type" value="Genomic_DNA"/>
</dbReference>
<evidence type="ECO:0000313" key="1">
    <source>
        <dbReference type="EMBL" id="MDX8533842.1"/>
    </source>
</evidence>
<accession>A0ABU5A9I2</accession>
<evidence type="ECO:0000313" key="2">
    <source>
        <dbReference type="Proteomes" id="UP001285154"/>
    </source>
</evidence>
<dbReference type="RefSeq" id="WP_320250999.1">
    <property type="nucleotide sequence ID" value="NZ_JAVIIQ010000009.1"/>
</dbReference>
<proteinExistence type="predicted"/>
<protein>
    <submittedName>
        <fullName evidence="1">Uncharacterized protein</fullName>
    </submittedName>
</protein>
<reference evidence="1 2" key="1">
    <citation type="submission" date="2023-08" db="EMBL/GenBank/DDBJ databases">
        <title>Implementing the SeqCode for naming new Mesorhizobium species isolated from Vachellia karroo root nodules.</title>
        <authorList>
            <person name="Van Lill M."/>
        </authorList>
    </citation>
    <scope>NUCLEOTIDE SEQUENCE [LARGE SCALE GENOMIC DNA]</scope>
    <source>
        <strain evidence="1 2">VK25D</strain>
    </source>
</reference>
<organism evidence="1 2">
    <name type="scientific">Mesorhizobium vachelliae</name>
    <dbReference type="NCBI Taxonomy" id="3072309"/>
    <lineage>
        <taxon>Bacteria</taxon>
        <taxon>Pseudomonadati</taxon>
        <taxon>Pseudomonadota</taxon>
        <taxon>Alphaproteobacteria</taxon>
        <taxon>Hyphomicrobiales</taxon>
        <taxon>Phyllobacteriaceae</taxon>
        <taxon>Mesorhizobium</taxon>
    </lineage>
</organism>
<name>A0ABU5A9I2_9HYPH</name>
<keyword evidence="2" id="KW-1185">Reference proteome</keyword>
<sequence length="97" mass="10482">MNKIVIFRGKNAVPAPGKAAAWPPAGARVLQFRPRPPRRASNAVVRAIWHRDSRTGRLECRWVPGHGAASENGARPGLVVERVVAGASSRRSPSLSR</sequence>